<proteinExistence type="predicted"/>
<evidence type="ECO:0000259" key="1">
    <source>
        <dbReference type="Pfam" id="PF01408"/>
    </source>
</evidence>
<dbReference type="PANTHER" id="PTHR43377">
    <property type="entry name" value="BILIVERDIN REDUCTASE A"/>
    <property type="match status" value="1"/>
</dbReference>
<dbReference type="InterPro" id="IPR036291">
    <property type="entry name" value="NAD(P)-bd_dom_sf"/>
</dbReference>
<comment type="caution">
    <text evidence="2">The sequence shown here is derived from an EMBL/GenBank/DDBJ whole genome shotgun (WGS) entry which is preliminary data.</text>
</comment>
<dbReference type="PANTHER" id="PTHR43377:SF1">
    <property type="entry name" value="BILIVERDIN REDUCTASE A"/>
    <property type="match status" value="1"/>
</dbReference>
<evidence type="ECO:0000313" key="2">
    <source>
        <dbReference type="EMBL" id="HFZ08600.1"/>
    </source>
</evidence>
<accession>A0A7V3J922</accession>
<dbReference type="InterPro" id="IPR051450">
    <property type="entry name" value="Gfo/Idh/MocA_Oxidoreductases"/>
</dbReference>
<dbReference type="Gene3D" id="3.40.50.720">
    <property type="entry name" value="NAD(P)-binding Rossmann-like Domain"/>
    <property type="match status" value="1"/>
</dbReference>
<dbReference type="Pfam" id="PF01408">
    <property type="entry name" value="GFO_IDH_MocA"/>
    <property type="match status" value="1"/>
</dbReference>
<gene>
    <name evidence="2" type="ORF">ENV41_00500</name>
</gene>
<reference evidence="2" key="1">
    <citation type="journal article" date="2020" name="mSystems">
        <title>Genome- and Community-Level Interaction Insights into Carbon Utilization and Element Cycling Functions of Hydrothermarchaeota in Hydrothermal Sediment.</title>
        <authorList>
            <person name="Zhou Z."/>
            <person name="Liu Y."/>
            <person name="Xu W."/>
            <person name="Pan J."/>
            <person name="Luo Z.H."/>
            <person name="Li M."/>
        </authorList>
    </citation>
    <scope>NUCLEOTIDE SEQUENCE [LARGE SCALE GENOMIC DNA]</scope>
    <source>
        <strain evidence="2">SpSt-757</strain>
    </source>
</reference>
<dbReference type="SUPFAM" id="SSF51735">
    <property type="entry name" value="NAD(P)-binding Rossmann-fold domains"/>
    <property type="match status" value="1"/>
</dbReference>
<feature type="domain" description="Gfo/Idh/MocA-like oxidoreductase N-terminal" evidence="1">
    <location>
        <begin position="5"/>
        <end position="130"/>
    </location>
</feature>
<name>A0A7V3J922_UNCC3</name>
<dbReference type="InterPro" id="IPR000683">
    <property type="entry name" value="Gfo/Idh/MocA-like_OxRdtase_N"/>
</dbReference>
<protein>
    <recommendedName>
        <fullName evidence="1">Gfo/Idh/MocA-like oxidoreductase N-terminal domain-containing protein</fullName>
    </recommendedName>
</protein>
<dbReference type="GO" id="GO:0000166">
    <property type="term" value="F:nucleotide binding"/>
    <property type="evidence" value="ECO:0007669"/>
    <property type="project" value="InterPro"/>
</dbReference>
<dbReference type="AlphaFoldDB" id="A0A7V3J922"/>
<organism evidence="2">
    <name type="scientific">candidate division CPR3 bacterium</name>
    <dbReference type="NCBI Taxonomy" id="2268181"/>
    <lineage>
        <taxon>Bacteria</taxon>
        <taxon>Bacteria division CPR3</taxon>
    </lineage>
</organism>
<sequence length="327" mass="36538">MSVKKIAVIGAGQIGSRHLQALARLELPVEVEVYDPNIESLKLAKKRLAEVINPHRELKVKYLSRFEELSKEINLAIIATCADIRAVITVQLINHSRIENIIFEKILFQSLVDYEKIGQSLRAKNISAWVNCVRRTYPIYRQVKSLLGDKSNNIVFHLLGGEWGLTCNAIHFLDLLAFLTGSLTVEIDASGLDSDPIPSKRAGFYESTGTLRGRFVGGSEFFLTALRGSSTPHLISITSDKVIVVIDENHGCARLAYKKGNWNWQNIHFSIPYQSEWTDKLVSSILEGQKPGLPSYEESAVIHIAFLRALLDRYGHLGGWGKVCPIT</sequence>
<dbReference type="EMBL" id="DTGG01000019">
    <property type="protein sequence ID" value="HFZ08600.1"/>
    <property type="molecule type" value="Genomic_DNA"/>
</dbReference>